<dbReference type="eggNOG" id="ENOG50325IU">
    <property type="taxonomic scope" value="Bacteria"/>
</dbReference>
<reference evidence="1 3" key="1">
    <citation type="journal article" date="2014" name="Genome Announc.">
        <title>Draft Genome Sequences of Two Vibrionaceae Species, Vibrio ponticus C121 and Photobacterium aphoticum C119, Isolated as Coral Reef Microbiota.</title>
        <authorList>
            <person name="Al-saari N."/>
            <person name="Meirelles P.M."/>
            <person name="Mino S."/>
            <person name="Suda W."/>
            <person name="Oshima K."/>
            <person name="Hattori M."/>
            <person name="Ohkuma M."/>
            <person name="Thompson F.L."/>
            <person name="Gomez-Gil B."/>
            <person name="Sawabe T."/>
            <person name="Sawabe T."/>
        </authorList>
    </citation>
    <scope>NUCLEOTIDE SEQUENCE [LARGE SCALE GENOMIC DNA]</scope>
    <source>
        <strain evidence="1 3">JCM 19237</strain>
    </source>
</reference>
<dbReference type="OrthoDB" id="5817571at2"/>
<dbReference type="AlphaFoldDB" id="A0A090QSK2"/>
<evidence type="ECO:0000313" key="3">
    <source>
        <dbReference type="Proteomes" id="UP000029227"/>
    </source>
</evidence>
<dbReference type="RefSeq" id="WP_047875464.1">
    <property type="nucleotide sequence ID" value="NZ_BMYC01000005.1"/>
</dbReference>
<dbReference type="Proteomes" id="UP000029227">
    <property type="component" value="Unassembled WGS sequence"/>
</dbReference>
<dbReference type="EMBL" id="LDOV01000029">
    <property type="protein sequence ID" value="KLU99606.1"/>
    <property type="molecule type" value="Genomic_DNA"/>
</dbReference>
<sequence length="62" mass="6883">MDMERFSPYRTTQPAGILCPLPTTVELTGFSDGRSFLEQQDLPRCGTARTGVDLSPLDSRHL</sequence>
<dbReference type="Proteomes" id="UP000036426">
    <property type="component" value="Unassembled WGS sequence"/>
</dbReference>
<evidence type="ECO:0000313" key="2">
    <source>
        <dbReference type="EMBL" id="KLU99606.1"/>
    </source>
</evidence>
<accession>A0A090QSK2</accession>
<name>A0A090QSK2_9GAMM</name>
<dbReference type="PATRIC" id="fig|754436.4.peg.3414"/>
<dbReference type="EMBL" id="BBMN01000008">
    <property type="protein sequence ID" value="GAL05876.1"/>
    <property type="molecule type" value="Genomic_DNA"/>
</dbReference>
<organism evidence="1 3">
    <name type="scientific">Photobacterium aphoticum</name>
    <dbReference type="NCBI Taxonomy" id="754436"/>
    <lineage>
        <taxon>Bacteria</taxon>
        <taxon>Pseudomonadati</taxon>
        <taxon>Pseudomonadota</taxon>
        <taxon>Gammaproteobacteria</taxon>
        <taxon>Vibrionales</taxon>
        <taxon>Vibrionaceae</taxon>
        <taxon>Photobacterium</taxon>
    </lineage>
</organism>
<gene>
    <name evidence="2" type="ORF">ABT58_16095</name>
    <name evidence="1" type="ORF">JCM19237_4949</name>
</gene>
<keyword evidence="4" id="KW-1185">Reference proteome</keyword>
<reference evidence="2 4" key="2">
    <citation type="submission" date="2015-05" db="EMBL/GenBank/DDBJ databases">
        <title>Photobacterium galathea sp. nov.</title>
        <authorList>
            <person name="Machado H."/>
            <person name="Gram L."/>
        </authorList>
    </citation>
    <scope>NUCLEOTIDE SEQUENCE [LARGE SCALE GENOMIC DNA]</scope>
    <source>
        <strain evidence="2 4">DSM 25995</strain>
    </source>
</reference>
<proteinExistence type="predicted"/>
<evidence type="ECO:0000313" key="4">
    <source>
        <dbReference type="Proteomes" id="UP000036426"/>
    </source>
</evidence>
<comment type="caution">
    <text evidence="1">The sequence shown here is derived from an EMBL/GenBank/DDBJ whole genome shotgun (WGS) entry which is preliminary data.</text>
</comment>
<evidence type="ECO:0000313" key="1">
    <source>
        <dbReference type="EMBL" id="GAL05876.1"/>
    </source>
</evidence>
<protein>
    <submittedName>
        <fullName evidence="1">Uncharacterized protein</fullName>
    </submittedName>
</protein>